<gene>
    <name evidence="1" type="ORF">J3R75_001058</name>
</gene>
<comment type="caution">
    <text evidence="1">The sequence shown here is derived from an EMBL/GenBank/DDBJ whole genome shotgun (WGS) entry which is preliminary data.</text>
</comment>
<evidence type="ECO:0000313" key="1">
    <source>
        <dbReference type="EMBL" id="MDQ0288951.1"/>
    </source>
</evidence>
<dbReference type="SUPFAM" id="SSF52980">
    <property type="entry name" value="Restriction endonuclease-like"/>
    <property type="match status" value="1"/>
</dbReference>
<protein>
    <submittedName>
        <fullName evidence="1">Uncharacterized protein</fullName>
    </submittedName>
</protein>
<dbReference type="RefSeq" id="WP_307260290.1">
    <property type="nucleotide sequence ID" value="NZ_JAUSVL010000001.1"/>
</dbReference>
<keyword evidence="2" id="KW-1185">Reference proteome</keyword>
<dbReference type="InterPro" id="IPR011335">
    <property type="entry name" value="Restrct_endonuc-II-like"/>
</dbReference>
<proteinExistence type="predicted"/>
<organism evidence="1 2">
    <name type="scientific">Oligosphaera ethanolica</name>
    <dbReference type="NCBI Taxonomy" id="760260"/>
    <lineage>
        <taxon>Bacteria</taxon>
        <taxon>Pseudomonadati</taxon>
        <taxon>Lentisphaerota</taxon>
        <taxon>Oligosphaeria</taxon>
        <taxon>Oligosphaerales</taxon>
        <taxon>Oligosphaeraceae</taxon>
        <taxon>Oligosphaera</taxon>
    </lineage>
</organism>
<dbReference type="EMBL" id="JAUSVL010000001">
    <property type="protein sequence ID" value="MDQ0288951.1"/>
    <property type="molecule type" value="Genomic_DNA"/>
</dbReference>
<dbReference type="AlphaFoldDB" id="A0AAE3VES4"/>
<reference evidence="1" key="1">
    <citation type="submission" date="2023-07" db="EMBL/GenBank/DDBJ databases">
        <title>Genomic Encyclopedia of Type Strains, Phase IV (KMG-IV): sequencing the most valuable type-strain genomes for metagenomic binning, comparative biology and taxonomic classification.</title>
        <authorList>
            <person name="Goeker M."/>
        </authorList>
    </citation>
    <scope>NUCLEOTIDE SEQUENCE</scope>
    <source>
        <strain evidence="1">DSM 24202</strain>
    </source>
</reference>
<accession>A0AAE3VES4</accession>
<sequence length="419" mass="47574">MCPPHPSSRRLPSIAAVYVTPGTLFLGRPFGALVSGGTFITQGDAPCGHLPWAVLGRAFGAENKWLRERLVSTGGQFSGGNYSRFSALKSRKAGIIFFFAIRLPRTFPQEERAAMTQRSANDEIAHLDYAIACQEQQLACLRGKHAELLAVRDGAVADIRAQDKYLAQRQTKKLAEFFYAHSMRLVTLQTSNVSQELYPIAKQIWNCRKISLPFIKHLHRNAKQAFTYDVKNLSPSDLTDLLNLCKELAKKSWLEYQFNRKEDIIEVKPSISGPPKNFLNGGWAEETNRCLIVKALDAFSKTHTIKYKLFRDVKLKSFDSPAEKSHDMQLDLVVEINNRFYIFETKSGCTLNISKWVDRARLFNHDQHRFITCCADENLNYKIFTPFYLFALPTLEKQFADMLNEDFPDDDATPAADAT</sequence>
<name>A0AAE3VES4_9BACT</name>
<evidence type="ECO:0000313" key="2">
    <source>
        <dbReference type="Proteomes" id="UP001238163"/>
    </source>
</evidence>
<dbReference type="Proteomes" id="UP001238163">
    <property type="component" value="Unassembled WGS sequence"/>
</dbReference>